<evidence type="ECO:0000256" key="2">
    <source>
        <dbReference type="SAM" id="Phobius"/>
    </source>
</evidence>
<keyword evidence="2" id="KW-1133">Transmembrane helix</keyword>
<evidence type="ECO:0000313" key="3">
    <source>
        <dbReference type="EMBL" id="KAJ9603743.1"/>
    </source>
</evidence>
<organism evidence="3 4">
    <name type="scientific">Cladophialophora chaetospira</name>
    <dbReference type="NCBI Taxonomy" id="386627"/>
    <lineage>
        <taxon>Eukaryota</taxon>
        <taxon>Fungi</taxon>
        <taxon>Dikarya</taxon>
        <taxon>Ascomycota</taxon>
        <taxon>Pezizomycotina</taxon>
        <taxon>Eurotiomycetes</taxon>
        <taxon>Chaetothyriomycetidae</taxon>
        <taxon>Chaetothyriales</taxon>
        <taxon>Herpotrichiellaceae</taxon>
        <taxon>Cladophialophora</taxon>
    </lineage>
</organism>
<name>A0AA39CCZ1_9EURO</name>
<comment type="caution">
    <text evidence="3">The sequence shown here is derived from an EMBL/GenBank/DDBJ whole genome shotgun (WGS) entry which is preliminary data.</text>
</comment>
<feature type="transmembrane region" description="Helical" evidence="2">
    <location>
        <begin position="121"/>
        <end position="141"/>
    </location>
</feature>
<protein>
    <submittedName>
        <fullName evidence="3">Uncharacterized protein</fullName>
    </submittedName>
</protein>
<evidence type="ECO:0000313" key="4">
    <source>
        <dbReference type="Proteomes" id="UP001172673"/>
    </source>
</evidence>
<feature type="compositionally biased region" description="Basic and acidic residues" evidence="1">
    <location>
        <begin position="655"/>
        <end position="667"/>
    </location>
</feature>
<feature type="region of interest" description="Disordered" evidence="1">
    <location>
        <begin position="235"/>
        <end position="260"/>
    </location>
</feature>
<dbReference type="Proteomes" id="UP001172673">
    <property type="component" value="Unassembled WGS sequence"/>
</dbReference>
<keyword evidence="2" id="KW-0812">Transmembrane</keyword>
<gene>
    <name evidence="3" type="ORF">H2200_011929</name>
</gene>
<reference evidence="3" key="1">
    <citation type="submission" date="2022-10" db="EMBL/GenBank/DDBJ databases">
        <title>Culturing micro-colonial fungi from biological soil crusts in the Mojave desert and describing Neophaeococcomyces mojavensis, and introducing the new genera and species Taxawa tesnikishii.</title>
        <authorList>
            <person name="Kurbessoian T."/>
            <person name="Stajich J.E."/>
        </authorList>
    </citation>
    <scope>NUCLEOTIDE SEQUENCE</scope>
    <source>
        <strain evidence="3">TK_41</strain>
    </source>
</reference>
<feature type="transmembrane region" description="Helical" evidence="2">
    <location>
        <begin position="190"/>
        <end position="214"/>
    </location>
</feature>
<dbReference type="AlphaFoldDB" id="A0AA39CCZ1"/>
<accession>A0AA39CCZ1</accession>
<sequence length="752" mass="81238">MDNKKGPTATVEPMEASPAAVEEAVFKTERRLNQAVWTIVGGVALPCIPIIVITVILLYFIFHHQVHLSQGYEELQPLSSEAHQNVTDWISLIRHQGGSAAYYVKFNPSTITTIASWTSRIIPYLSSSVMALVGFFAARHLVLCSKHGDEHGSSLPTPEQLTLLISVLGGSGFGPLRDTILHRYKRKEKLIAPLPAAFSALFIITFLGLIIPFIDSWFGIATKAEVVTQLVEKPNNTSSYGRGLSSSRWPNGPRDNGTSNNYNPTDAWWPSDLYNINGHGAIVTGLIDAQRIIYGTSNTTQIMNYTDAAGVEHLYLADPKQSALEDFRTSTIAISAQCVPMTQLCYFNFDAAQQGHLFNCTHAFSGDLRSAGLNPAASPNDSLDSAPSNVGLAFAANPQLTEAGGEIWMSHIASSYGIPDDLTDGFTYPEIYPTNPLHYGAWATGFPAGDASGFTTFTGDTGIYYDTSLGGIWVFNCSMTVWEVNYTWVNGAVQKFNTTLASKDLSAMLSAPLAWSPYTYGISNSIISAASRAAYTGDNSRKIARTFAREISRAMLALSAFAMDPVPNDLEQDRIAGLSLARIPLVPLYLLIATKAIYVIAVIVLAIGAYCFTHPAETEVVKAQLSVKGLAAAHFNQPGLLQQNVVKQIQDRLDAANSNDKEKSESEPKEEDISFESKGLRHAATAPVQGSAVPPPANAKVGMLPTADGGWEFVLLANGVWNSIKPIVKNLVIQDANTGGMGDVGQVIKAWH</sequence>
<dbReference type="EMBL" id="JAPDRK010000021">
    <property type="protein sequence ID" value="KAJ9603743.1"/>
    <property type="molecule type" value="Genomic_DNA"/>
</dbReference>
<feature type="region of interest" description="Disordered" evidence="1">
    <location>
        <begin position="655"/>
        <end position="675"/>
    </location>
</feature>
<keyword evidence="2" id="KW-0472">Membrane</keyword>
<feature type="transmembrane region" description="Helical" evidence="2">
    <location>
        <begin position="35"/>
        <end position="62"/>
    </location>
</feature>
<feature type="compositionally biased region" description="Polar residues" evidence="1">
    <location>
        <begin position="235"/>
        <end position="249"/>
    </location>
</feature>
<evidence type="ECO:0000256" key="1">
    <source>
        <dbReference type="SAM" id="MobiDB-lite"/>
    </source>
</evidence>
<keyword evidence="4" id="KW-1185">Reference proteome</keyword>
<feature type="transmembrane region" description="Helical" evidence="2">
    <location>
        <begin position="588"/>
        <end position="612"/>
    </location>
</feature>
<proteinExistence type="predicted"/>